<evidence type="ECO:0000313" key="1">
    <source>
        <dbReference type="EMBL" id="AZA90934.1"/>
    </source>
</evidence>
<dbReference type="KEGG" id="cnk:EG343_09945"/>
<dbReference type="AlphaFoldDB" id="A0AAD1DRI7"/>
<name>A0AAD1DRI7_CHRNA</name>
<proteinExistence type="predicted"/>
<keyword evidence="2" id="KW-1185">Reference proteome</keyword>
<gene>
    <name evidence="1" type="ORF">EG343_09945</name>
</gene>
<sequence length="115" mass="13729">MTRVFGVYLFRKNSIFILVFCWFGVSAQINPSRSNGEVFKHRPDNPYENVDYSGLVVVKKAMYGLTFEDKELSSEVKKRVERFFKRRLNGYTELKTYQLRINKKRGKWYVDNVEI</sequence>
<reference evidence="1 2" key="1">
    <citation type="submission" date="2018-11" db="EMBL/GenBank/DDBJ databases">
        <title>Proposal to divide the Flavobacteriaceae and reorganize its genera based on Amino Acid Identity values calculated from whole genome sequences.</title>
        <authorList>
            <person name="Nicholson A.C."/>
            <person name="Gulvik C.A."/>
            <person name="Whitney A.M."/>
            <person name="Humrighouse B.W."/>
            <person name="Bell M."/>
            <person name="Holmes B."/>
            <person name="Steigerwalt A.G."/>
            <person name="Villarma A."/>
            <person name="Sheth M."/>
            <person name="Batra D."/>
            <person name="Pryor J."/>
            <person name="Bernardet J.-F."/>
            <person name="Hugo C."/>
            <person name="Kampfer P."/>
            <person name="Newman J."/>
            <person name="McQuiston J.R."/>
        </authorList>
    </citation>
    <scope>NUCLEOTIDE SEQUENCE [LARGE SCALE GENOMIC DNA]</scope>
    <source>
        <strain evidence="1 2">G0041</strain>
    </source>
</reference>
<protein>
    <submittedName>
        <fullName evidence="1">Uncharacterized protein</fullName>
    </submittedName>
</protein>
<accession>A0AAD1DRI7</accession>
<dbReference type="EMBL" id="CP033923">
    <property type="protein sequence ID" value="AZA90934.1"/>
    <property type="molecule type" value="Genomic_DNA"/>
</dbReference>
<evidence type="ECO:0000313" key="2">
    <source>
        <dbReference type="Proteomes" id="UP000278288"/>
    </source>
</evidence>
<organism evidence="1 2">
    <name type="scientific">Chryseobacterium nakagawai</name>
    <dbReference type="NCBI Taxonomy" id="1241982"/>
    <lineage>
        <taxon>Bacteria</taxon>
        <taxon>Pseudomonadati</taxon>
        <taxon>Bacteroidota</taxon>
        <taxon>Flavobacteriia</taxon>
        <taxon>Flavobacteriales</taxon>
        <taxon>Weeksellaceae</taxon>
        <taxon>Chryseobacterium group</taxon>
        <taxon>Chryseobacterium</taxon>
    </lineage>
</organism>
<dbReference type="Proteomes" id="UP000278288">
    <property type="component" value="Chromosome"/>
</dbReference>